<dbReference type="GeneID" id="42530133"/>
<gene>
    <name evidence="1" type="ORF">HXO56_04925</name>
    <name evidence="2" type="ORF">NCTC10918_02009</name>
</gene>
<name>A0A5F0MAP3_9MICC</name>
<dbReference type="AlphaFoldDB" id="A0A5F0MAP3"/>
<organism evidence="2 3">
    <name type="scientific">Rothia dentocariosa</name>
    <dbReference type="NCBI Taxonomy" id="2047"/>
    <lineage>
        <taxon>Bacteria</taxon>
        <taxon>Bacillati</taxon>
        <taxon>Actinomycetota</taxon>
        <taxon>Actinomycetes</taxon>
        <taxon>Micrococcales</taxon>
        <taxon>Micrococcaceae</taxon>
        <taxon>Rothia</taxon>
    </lineage>
</organism>
<evidence type="ECO:0000313" key="2">
    <source>
        <dbReference type="EMBL" id="VEJ30721.1"/>
    </source>
</evidence>
<dbReference type="EMBL" id="LR134521">
    <property type="protein sequence ID" value="VEJ30721.1"/>
    <property type="molecule type" value="Genomic_DNA"/>
</dbReference>
<sequence length="37" mass="4183">MKKLFVLAAVSIVAFLGFKKVQSQQVRQAWQESTDSI</sequence>
<dbReference type="EMBL" id="JABZXJ010000015">
    <property type="protein sequence ID" value="MBF1649433.1"/>
    <property type="molecule type" value="Genomic_DNA"/>
</dbReference>
<accession>A0A5F0MAP3</accession>
<proteinExistence type="predicted"/>
<accession>A0A3S4ZNQ8</accession>
<dbReference type="RefSeq" id="WP_115333524.1">
    <property type="nucleotide sequence ID" value="NZ_CABFMC010000003.1"/>
</dbReference>
<evidence type="ECO:0000313" key="1">
    <source>
        <dbReference type="EMBL" id="MBF1649433.1"/>
    </source>
</evidence>
<protein>
    <submittedName>
        <fullName evidence="1">DUF2648 domain-containing protein</fullName>
    </submittedName>
</protein>
<reference evidence="2 3" key="1">
    <citation type="submission" date="2018-12" db="EMBL/GenBank/DDBJ databases">
        <authorList>
            <consortium name="Pathogen Informatics"/>
        </authorList>
    </citation>
    <scope>NUCLEOTIDE SEQUENCE [LARGE SCALE GENOMIC DNA]</scope>
    <source>
        <strain evidence="2 3">NCTC10918</strain>
    </source>
</reference>
<reference evidence="1" key="2">
    <citation type="submission" date="2020-04" db="EMBL/GenBank/DDBJ databases">
        <title>Deep metagenomics examines the oral microbiome during advanced dental caries in children, revealing novel taxa and co-occurrences with host molecules.</title>
        <authorList>
            <person name="Baker J.L."/>
            <person name="Morton J.T."/>
            <person name="Dinis M."/>
            <person name="Alvarez R."/>
            <person name="Tran N.C."/>
            <person name="Knight R."/>
            <person name="Edlund A."/>
        </authorList>
    </citation>
    <scope>NUCLEOTIDE SEQUENCE</scope>
    <source>
        <strain evidence="1">JCVI_47_bin.4</strain>
    </source>
</reference>
<dbReference type="Proteomes" id="UP000769484">
    <property type="component" value="Unassembled WGS sequence"/>
</dbReference>
<evidence type="ECO:0000313" key="3">
    <source>
        <dbReference type="Proteomes" id="UP000270988"/>
    </source>
</evidence>
<dbReference type="Proteomes" id="UP000270988">
    <property type="component" value="Chromosome"/>
</dbReference>